<feature type="compositionally biased region" description="Basic and acidic residues" evidence="5">
    <location>
        <begin position="146"/>
        <end position="171"/>
    </location>
</feature>
<feature type="transmembrane region" description="Helical" evidence="6">
    <location>
        <begin position="175"/>
        <end position="194"/>
    </location>
</feature>
<dbReference type="Proteomes" id="UP000053260">
    <property type="component" value="Unassembled WGS sequence"/>
</dbReference>
<feature type="domain" description="Gram-positive cocci surface proteins LPxTG" evidence="7">
    <location>
        <begin position="163"/>
        <end position="201"/>
    </location>
</feature>
<sequence length="201" mass="20305">MTLSATEVEPGDEIDFTGTGFAPNQEDVEAALASKIVVLGIYTAYANGTVEGTVTIPEKTKPGEHLFLLRAVDPDLTLSTEITVLDGDDGDGHGGKPGHDNGGKPGHDNGGKPGHDNGGKPGHGHGGESGHDNGGKPGHGHGGESGYDHGGKPGHDNGGKPHLADTGEDRDRSTLVLGGAAGLLLLGGGAILLTQRRAKRD</sequence>
<dbReference type="InterPro" id="IPR019931">
    <property type="entry name" value="LPXTG_anchor"/>
</dbReference>
<dbReference type="PROSITE" id="PS50847">
    <property type="entry name" value="GRAM_POS_ANCHORING"/>
    <property type="match status" value="1"/>
</dbReference>
<evidence type="ECO:0000313" key="9">
    <source>
        <dbReference type="Proteomes" id="UP000053260"/>
    </source>
</evidence>
<keyword evidence="4" id="KW-0572">Peptidoglycan-anchor</keyword>
<dbReference type="AlphaFoldDB" id="A0A117S0X2"/>
<evidence type="ECO:0000313" key="8">
    <source>
        <dbReference type="EMBL" id="KUO20270.1"/>
    </source>
</evidence>
<feature type="compositionally biased region" description="Basic and acidic residues" evidence="5">
    <location>
        <begin position="125"/>
        <end position="134"/>
    </location>
</feature>
<evidence type="ECO:0000256" key="5">
    <source>
        <dbReference type="SAM" id="MobiDB-lite"/>
    </source>
</evidence>
<organism evidence="8 9">
    <name type="scientific">Streptomyces dysideae</name>
    <dbReference type="NCBI Taxonomy" id="909626"/>
    <lineage>
        <taxon>Bacteria</taxon>
        <taxon>Bacillati</taxon>
        <taxon>Actinomycetota</taxon>
        <taxon>Actinomycetes</taxon>
        <taxon>Kitasatosporales</taxon>
        <taxon>Streptomycetaceae</taxon>
        <taxon>Streptomyces</taxon>
    </lineage>
</organism>
<evidence type="ECO:0000256" key="4">
    <source>
        <dbReference type="ARBA" id="ARBA00023088"/>
    </source>
</evidence>
<keyword evidence="6" id="KW-1133">Transmembrane helix</keyword>
<protein>
    <recommendedName>
        <fullName evidence="7">Gram-positive cocci surface proteins LPxTG domain-containing protein</fullName>
    </recommendedName>
</protein>
<feature type="region of interest" description="Disordered" evidence="5">
    <location>
        <begin position="83"/>
        <end position="171"/>
    </location>
</feature>
<keyword evidence="3" id="KW-0732">Signal</keyword>
<evidence type="ECO:0000259" key="7">
    <source>
        <dbReference type="PROSITE" id="PS50847"/>
    </source>
</evidence>
<keyword evidence="6" id="KW-0812">Transmembrane</keyword>
<keyword evidence="6" id="KW-0472">Membrane</keyword>
<accession>A0A117S0X2</accession>
<evidence type="ECO:0000256" key="1">
    <source>
        <dbReference type="ARBA" id="ARBA00022512"/>
    </source>
</evidence>
<evidence type="ECO:0000256" key="2">
    <source>
        <dbReference type="ARBA" id="ARBA00022525"/>
    </source>
</evidence>
<dbReference type="STRING" id="909626.AQJ91_15990"/>
<name>A0A117S0X2_9ACTN</name>
<proteinExistence type="predicted"/>
<reference evidence="8 9" key="1">
    <citation type="submission" date="2015-10" db="EMBL/GenBank/DDBJ databases">
        <title>Draft genome sequence of Streptomyces sp. RV15, isolated from a marine sponge.</title>
        <authorList>
            <person name="Ruckert C."/>
            <person name="Abdelmohsen U.R."/>
            <person name="Winkler A."/>
            <person name="Hentschel U."/>
            <person name="Kalinowski J."/>
            <person name="Kampfer P."/>
            <person name="Glaeser S."/>
        </authorList>
    </citation>
    <scope>NUCLEOTIDE SEQUENCE [LARGE SCALE GENOMIC DNA]</scope>
    <source>
        <strain evidence="8 9">RV15</strain>
    </source>
</reference>
<keyword evidence="1" id="KW-0134">Cell wall</keyword>
<dbReference type="EMBL" id="LMXB01000041">
    <property type="protein sequence ID" value="KUO20270.1"/>
    <property type="molecule type" value="Genomic_DNA"/>
</dbReference>
<dbReference type="NCBIfam" id="TIGR01167">
    <property type="entry name" value="LPXTG_anchor"/>
    <property type="match status" value="1"/>
</dbReference>
<evidence type="ECO:0000256" key="6">
    <source>
        <dbReference type="SAM" id="Phobius"/>
    </source>
</evidence>
<keyword evidence="2" id="KW-0964">Secreted</keyword>
<feature type="compositionally biased region" description="Basic and acidic residues" evidence="5">
    <location>
        <begin position="90"/>
        <end position="118"/>
    </location>
</feature>
<comment type="caution">
    <text evidence="8">The sequence shown here is derived from an EMBL/GenBank/DDBJ whole genome shotgun (WGS) entry which is preliminary data.</text>
</comment>
<evidence type="ECO:0000256" key="3">
    <source>
        <dbReference type="ARBA" id="ARBA00022729"/>
    </source>
</evidence>
<gene>
    <name evidence="8" type="ORF">AQJ91_15990</name>
</gene>
<keyword evidence="9" id="KW-1185">Reference proteome</keyword>